<comment type="caution">
    <text evidence="4">The sequence shown here is derived from an EMBL/GenBank/DDBJ whole genome shotgun (WGS) entry which is preliminary data.</text>
</comment>
<protein>
    <recommendedName>
        <fullName evidence="2">Lipid II isoglutaminyl synthase (glutamine-hydrolyzing) subunit GatD</fullName>
        <ecNumber evidence="2">6.3.5.13</ecNumber>
    </recommendedName>
    <alternativeName>
        <fullName evidence="2">Lipid II isoglutaminyl synthase glutaminase subunit</fullName>
        <ecNumber evidence="2">3.5.1.2</ecNumber>
    </alternativeName>
</protein>
<evidence type="ECO:0000256" key="2">
    <source>
        <dbReference type="HAMAP-Rule" id="MF_02213"/>
    </source>
</evidence>
<dbReference type="GO" id="GO:0071555">
    <property type="term" value="P:cell wall organization"/>
    <property type="evidence" value="ECO:0007669"/>
    <property type="project" value="UniProtKB-KW"/>
</dbReference>
<name>A0A9D1IYR6_9FIRM</name>
<comment type="catalytic activity">
    <reaction evidence="2">
        <text>beta-D-GlcNAc-(1-&gt;4)-Mur2Ac(oyl-L-Ala-gamma-D-Glu-L-Lys-D-Ala-D-Ala)-di-trans,octa-cis-undecaprenyl diphosphate + L-glutamine + ATP + H2O = beta-D-GlcNAc-(1-&gt;4)-Mur2Ac(oyl-L-Ala-D-isoglutaminyl-L-Lys-D-Ala-D-Ala)-di-trans,octa-cis-undecaprenyl diphosphate + L-glutamate + ADP + phosphate + H(+)</text>
        <dbReference type="Rhea" id="RHEA:57928"/>
        <dbReference type="ChEBI" id="CHEBI:15377"/>
        <dbReference type="ChEBI" id="CHEBI:15378"/>
        <dbReference type="ChEBI" id="CHEBI:29985"/>
        <dbReference type="ChEBI" id="CHEBI:30616"/>
        <dbReference type="ChEBI" id="CHEBI:43474"/>
        <dbReference type="ChEBI" id="CHEBI:58359"/>
        <dbReference type="ChEBI" id="CHEBI:60033"/>
        <dbReference type="ChEBI" id="CHEBI:62233"/>
        <dbReference type="ChEBI" id="CHEBI:456216"/>
        <dbReference type="EC" id="6.3.5.13"/>
    </reaction>
</comment>
<comment type="pathway">
    <text evidence="2">Cell wall biogenesis; peptidoglycan biosynthesis.</text>
</comment>
<dbReference type="InterPro" id="IPR043702">
    <property type="entry name" value="Lipid_II_synth_GatD"/>
</dbReference>
<dbReference type="HAMAP" id="MF_02213">
    <property type="entry name" value="Lipid_II_synth_GatD"/>
    <property type="match status" value="1"/>
</dbReference>
<dbReference type="GO" id="GO:0140282">
    <property type="term" value="F:carbon-nitrogen ligase activity on lipid II"/>
    <property type="evidence" value="ECO:0007669"/>
    <property type="project" value="UniProtKB-UniRule"/>
</dbReference>
<dbReference type="EC" id="3.5.1.2" evidence="2"/>
<keyword evidence="2" id="KW-0133">Cell shape</keyword>
<evidence type="ECO:0000313" key="4">
    <source>
        <dbReference type="EMBL" id="HIR54368.1"/>
    </source>
</evidence>
<dbReference type="AlphaFoldDB" id="A0A9D1IYR6"/>
<keyword evidence="2" id="KW-0436">Ligase</keyword>
<organism evidence="4 5">
    <name type="scientific">Candidatus Scatomorpha intestinigallinarum</name>
    <dbReference type="NCBI Taxonomy" id="2840923"/>
    <lineage>
        <taxon>Bacteria</taxon>
        <taxon>Bacillati</taxon>
        <taxon>Bacillota</taxon>
        <taxon>Clostridia</taxon>
        <taxon>Eubacteriales</taxon>
        <taxon>Candidatus Scatomorpha</taxon>
    </lineage>
</organism>
<comment type="catalytic activity">
    <reaction evidence="2">
        <text>L-glutamine + H2O = L-glutamate + NH4(+)</text>
        <dbReference type="Rhea" id="RHEA:15889"/>
        <dbReference type="ChEBI" id="CHEBI:15377"/>
        <dbReference type="ChEBI" id="CHEBI:28938"/>
        <dbReference type="ChEBI" id="CHEBI:29985"/>
        <dbReference type="ChEBI" id="CHEBI:58359"/>
        <dbReference type="EC" id="3.5.1.2"/>
    </reaction>
</comment>
<accession>A0A9D1IYR6</accession>
<evidence type="ECO:0000256" key="1">
    <source>
        <dbReference type="ARBA" id="ARBA00022962"/>
    </source>
</evidence>
<dbReference type="GO" id="GO:0008360">
    <property type="term" value="P:regulation of cell shape"/>
    <property type="evidence" value="ECO:0007669"/>
    <property type="project" value="UniProtKB-KW"/>
</dbReference>
<evidence type="ECO:0000259" key="3">
    <source>
        <dbReference type="Pfam" id="PF07685"/>
    </source>
</evidence>
<feature type="active site" evidence="2">
    <location>
        <position position="190"/>
    </location>
</feature>
<dbReference type="EC" id="6.3.5.13" evidence="2"/>
<proteinExistence type="inferred from homology"/>
<dbReference type="InterPro" id="IPR029062">
    <property type="entry name" value="Class_I_gatase-like"/>
</dbReference>
<dbReference type="PANTHER" id="PTHR21343:SF9">
    <property type="entry name" value="LIPID II ISOGLUTAMINYL SYNTHASE (GLUTAMINE-HYDROLYZING) SUBUNIT GATD"/>
    <property type="match status" value="1"/>
</dbReference>
<dbReference type="GO" id="GO:0004359">
    <property type="term" value="F:glutaminase activity"/>
    <property type="evidence" value="ECO:0007669"/>
    <property type="project" value="UniProtKB-UniRule"/>
</dbReference>
<comment type="subunit">
    <text evidence="2">Forms a heterodimer with MurT.</text>
</comment>
<dbReference type="InterPro" id="IPR033949">
    <property type="entry name" value="CobQ_GATase1"/>
</dbReference>
<keyword evidence="1 2" id="KW-0315">Glutamine amidotransferase</keyword>
<dbReference type="GO" id="GO:0009252">
    <property type="term" value="P:peptidoglycan biosynthetic process"/>
    <property type="evidence" value="ECO:0007669"/>
    <property type="project" value="UniProtKB-UniRule"/>
</dbReference>
<feature type="domain" description="CobB/CobQ-like glutamine amidotransferase" evidence="3">
    <location>
        <begin position="4"/>
        <end position="197"/>
    </location>
</feature>
<dbReference type="Pfam" id="PF07685">
    <property type="entry name" value="GATase_3"/>
    <property type="match status" value="1"/>
</dbReference>
<reference evidence="4" key="1">
    <citation type="submission" date="2020-10" db="EMBL/GenBank/DDBJ databases">
        <authorList>
            <person name="Gilroy R."/>
        </authorList>
    </citation>
    <scope>NUCLEOTIDE SEQUENCE</scope>
    <source>
        <strain evidence="4">ChiGjej3B3-7149</strain>
    </source>
</reference>
<dbReference type="GO" id="GO:0009236">
    <property type="term" value="P:cobalamin biosynthetic process"/>
    <property type="evidence" value="ECO:0007669"/>
    <property type="project" value="InterPro"/>
</dbReference>
<sequence length="239" mass="25801">MELRVCHLYPDVLNLYGDRGNVLCIKKRLEWRGIGCTVTELPIGERRGLGNFDLFFVGGGQDFEQGLLLEDLRGGKGADIRAAAEDGAAFLCVCGGYQLMGHHYDTVSGARCAGLDVLDLVTEGAEERMIGNFAFETEFGPVVGFENHSGRTRLGPGAQPLGRVLRGFGNNGEDGTEGARYKNVFGTYSHGPVLPKNPGFCDGILLAALRRRYGDAELSPLPDLSEREAHESVLAKLLG</sequence>
<dbReference type="InterPro" id="IPR011698">
    <property type="entry name" value="GATase_3"/>
</dbReference>
<dbReference type="Proteomes" id="UP000824238">
    <property type="component" value="Unassembled WGS sequence"/>
</dbReference>
<dbReference type="SUPFAM" id="SSF52317">
    <property type="entry name" value="Class I glutamine amidotransferase-like"/>
    <property type="match status" value="1"/>
</dbReference>
<gene>
    <name evidence="2" type="primary">gatD</name>
    <name evidence="4" type="ORF">IAD36_02045</name>
</gene>
<keyword evidence="2" id="KW-0378">Hydrolase</keyword>
<reference evidence="4" key="2">
    <citation type="journal article" date="2021" name="PeerJ">
        <title>Extensive microbial diversity within the chicken gut microbiome revealed by metagenomics and culture.</title>
        <authorList>
            <person name="Gilroy R."/>
            <person name="Ravi A."/>
            <person name="Getino M."/>
            <person name="Pursley I."/>
            <person name="Horton D.L."/>
            <person name="Alikhan N.F."/>
            <person name="Baker D."/>
            <person name="Gharbi K."/>
            <person name="Hall N."/>
            <person name="Watson M."/>
            <person name="Adriaenssens E.M."/>
            <person name="Foster-Nyarko E."/>
            <person name="Jarju S."/>
            <person name="Secka A."/>
            <person name="Antonio M."/>
            <person name="Oren A."/>
            <person name="Chaudhuri R.R."/>
            <person name="La Ragione R."/>
            <person name="Hildebrand F."/>
            <person name="Pallen M.J."/>
        </authorList>
    </citation>
    <scope>NUCLEOTIDE SEQUENCE</scope>
    <source>
        <strain evidence="4">ChiGjej3B3-7149</strain>
    </source>
</reference>
<keyword evidence="2" id="KW-0961">Cell wall biogenesis/degradation</keyword>
<feature type="active site" description="Nucleophile" evidence="2">
    <location>
        <position position="94"/>
    </location>
</feature>
<dbReference type="PROSITE" id="PS51274">
    <property type="entry name" value="GATASE_COBBQ"/>
    <property type="match status" value="1"/>
</dbReference>
<feature type="binding site" evidence="2">
    <location>
        <position position="128"/>
    </location>
    <ligand>
        <name>substrate</name>
    </ligand>
</feature>
<dbReference type="PANTHER" id="PTHR21343">
    <property type="entry name" value="DETHIOBIOTIN SYNTHETASE"/>
    <property type="match status" value="1"/>
</dbReference>
<dbReference type="Gene3D" id="3.40.50.880">
    <property type="match status" value="1"/>
</dbReference>
<comment type="function">
    <text evidence="2">The lipid II isoglutaminyl synthase complex catalyzes the formation of alpha-D-isoglutamine in the cell wall lipid II stem peptide. The GatD subunit catalyzes the hydrolysis of glutamine to glutamate and ammonia. The resulting ammonia molecule is channeled to the active site of MurT.</text>
</comment>
<evidence type="ECO:0000313" key="5">
    <source>
        <dbReference type="Proteomes" id="UP000824238"/>
    </source>
</evidence>
<dbReference type="EMBL" id="DVHH01000056">
    <property type="protein sequence ID" value="HIR54368.1"/>
    <property type="molecule type" value="Genomic_DNA"/>
</dbReference>
<keyword evidence="2" id="KW-0573">Peptidoglycan synthesis</keyword>
<comment type="similarity">
    <text evidence="2">Belongs to the CobB/CobQ family. GatD subfamily.</text>
</comment>
<dbReference type="CDD" id="cd01750">
    <property type="entry name" value="GATase1_CobQ"/>
    <property type="match status" value="1"/>
</dbReference>